<dbReference type="RefSeq" id="WP_191144481.1">
    <property type="nucleotide sequence ID" value="NZ_JACXAF010000009.1"/>
</dbReference>
<dbReference type="AlphaFoldDB" id="A0A8J6UPS8"/>
<evidence type="ECO:0000313" key="1">
    <source>
        <dbReference type="EMBL" id="MBD1389372.1"/>
    </source>
</evidence>
<evidence type="ECO:0000313" key="2">
    <source>
        <dbReference type="Proteomes" id="UP000638014"/>
    </source>
</evidence>
<name>A0A8J6UPS8_9GAMM</name>
<protein>
    <submittedName>
        <fullName evidence="1">Uncharacterized protein</fullName>
    </submittedName>
</protein>
<dbReference type="Proteomes" id="UP000638014">
    <property type="component" value="Unassembled WGS sequence"/>
</dbReference>
<proteinExistence type="predicted"/>
<dbReference type="EMBL" id="JACXAF010000009">
    <property type="protein sequence ID" value="MBD1389372.1"/>
    <property type="molecule type" value="Genomic_DNA"/>
</dbReference>
<reference evidence="1" key="1">
    <citation type="submission" date="2020-09" db="EMBL/GenBank/DDBJ databases">
        <title>A novel bacterium of genus Neiella, isolated from South China Sea.</title>
        <authorList>
            <person name="Huang H."/>
            <person name="Mo K."/>
            <person name="Hu Y."/>
        </authorList>
    </citation>
    <scope>NUCLEOTIDE SEQUENCE</scope>
    <source>
        <strain evidence="1">HB171785</strain>
    </source>
</reference>
<organism evidence="1 2">
    <name type="scientific">Neiella litorisoli</name>
    <dbReference type="NCBI Taxonomy" id="2771431"/>
    <lineage>
        <taxon>Bacteria</taxon>
        <taxon>Pseudomonadati</taxon>
        <taxon>Pseudomonadota</taxon>
        <taxon>Gammaproteobacteria</taxon>
        <taxon>Alteromonadales</taxon>
        <taxon>Echinimonadaceae</taxon>
        <taxon>Neiella</taxon>
    </lineage>
</organism>
<gene>
    <name evidence="1" type="ORF">IC617_08035</name>
</gene>
<sequence>MKQHSLNIDSGTISIADGATIPLELDYSLNDDEIIARVQAASRQRKLIGPMDIVVASARVNECR</sequence>
<comment type="caution">
    <text evidence="1">The sequence shown here is derived from an EMBL/GenBank/DDBJ whole genome shotgun (WGS) entry which is preliminary data.</text>
</comment>
<keyword evidence="2" id="KW-1185">Reference proteome</keyword>
<accession>A0A8J6UPS8</accession>